<dbReference type="RefSeq" id="WP_043118351.1">
    <property type="nucleotide sequence ID" value="NZ_JRAA01000003.1"/>
</dbReference>
<dbReference type="STRING" id="2340.JV46_24500"/>
<dbReference type="Pfam" id="PF00011">
    <property type="entry name" value="HSP20"/>
    <property type="match status" value="1"/>
</dbReference>
<dbReference type="InterPro" id="IPR044587">
    <property type="entry name" value="HSP21-like"/>
</dbReference>
<dbReference type="EMBL" id="JRAA01000003">
    <property type="protein sequence ID" value="KHF24271.1"/>
    <property type="molecule type" value="Genomic_DNA"/>
</dbReference>
<dbReference type="Proteomes" id="UP000030856">
    <property type="component" value="Unassembled WGS sequence"/>
</dbReference>
<accession>A0A0B0H9Z9</accession>
<name>A0A0B0H9Z9_SOVGS</name>
<dbReference type="PROSITE" id="PS01031">
    <property type="entry name" value="SHSP"/>
    <property type="match status" value="1"/>
</dbReference>
<dbReference type="SUPFAM" id="SSF49764">
    <property type="entry name" value="HSP20-like chaperones"/>
    <property type="match status" value="1"/>
</dbReference>
<sequence length="168" mass="19465">MANKQVTKAPEKKTQISQPARSLSLFEEMDRWFDEAFPNHWMQRFNTSWPFPEEIDMKLQRRVPKVDVIDKKKKIVVRAELPGIEKDDLEITVSDNAVTLKGETKHEKTEGEKGDYYRSEISQSSFMRRVSLPDEVESGGAKAKFKNGVLELSLPKAKKRKRKTIKVE</sequence>
<evidence type="ECO:0000259" key="4">
    <source>
        <dbReference type="PROSITE" id="PS01031"/>
    </source>
</evidence>
<comment type="similarity">
    <text evidence="2 3">Belongs to the small heat shock protein (HSP20) family.</text>
</comment>
<reference evidence="5 7" key="1">
    <citation type="journal article" date="2014" name="BMC Genomics">
        <title>The genome of the intracellular bacterium of the coastal bivalve, Solemya velum: a blueprint for thriving in and out of symbiosis.</title>
        <authorList>
            <person name="Dmytrenko O."/>
            <person name="Russell S.L."/>
            <person name="Loo W.T."/>
            <person name="Fontanez K.M."/>
            <person name="Liao L."/>
            <person name="Roeselers G."/>
            <person name="Sharma R."/>
            <person name="Stewart F.J."/>
            <person name="Newton I.L."/>
            <person name="Woyke T."/>
            <person name="Wu D."/>
            <person name="Lang J.M."/>
            <person name="Eisen J.A."/>
            <person name="Cavanaugh C.M."/>
        </authorList>
    </citation>
    <scope>NUCLEOTIDE SEQUENCE [LARGE SCALE GENOMIC DNA]</scope>
    <source>
        <strain evidence="5 7">WH</strain>
    </source>
</reference>
<dbReference type="EMBL" id="MPNX01000026">
    <property type="protein sequence ID" value="OOY33995.1"/>
    <property type="molecule type" value="Genomic_DNA"/>
</dbReference>
<organism evidence="5 7">
    <name type="scientific">Solemya velum gill symbiont</name>
    <dbReference type="NCBI Taxonomy" id="2340"/>
    <lineage>
        <taxon>Bacteria</taxon>
        <taxon>Pseudomonadati</taxon>
        <taxon>Pseudomonadota</taxon>
        <taxon>Gammaproteobacteria</taxon>
        <taxon>sulfur-oxidizing symbionts</taxon>
    </lineage>
</organism>
<dbReference type="AlphaFoldDB" id="A0A0B0H9Z9"/>
<dbReference type="eggNOG" id="COG0071">
    <property type="taxonomic scope" value="Bacteria"/>
</dbReference>
<evidence type="ECO:0000313" key="5">
    <source>
        <dbReference type="EMBL" id="KHF24271.1"/>
    </source>
</evidence>
<keyword evidence="7" id="KW-1185">Reference proteome</keyword>
<evidence type="ECO:0000256" key="3">
    <source>
        <dbReference type="RuleBase" id="RU003616"/>
    </source>
</evidence>
<reference evidence="6 8" key="2">
    <citation type="submission" date="2016-11" db="EMBL/GenBank/DDBJ databases">
        <title>Mixed transmission modes and dynamic genome evolution in an obligate animal-bacterial symbiosis.</title>
        <authorList>
            <person name="Russell S.L."/>
            <person name="Corbett-Detig R.B."/>
            <person name="Cavanaugh C.M."/>
        </authorList>
    </citation>
    <scope>NUCLEOTIDE SEQUENCE [LARGE SCALE GENOMIC DNA]</scope>
    <source>
        <strain evidence="6">MA-KB16</strain>
    </source>
</reference>
<dbReference type="InterPro" id="IPR008978">
    <property type="entry name" value="HSP20-like_chaperone"/>
</dbReference>
<evidence type="ECO:0000313" key="6">
    <source>
        <dbReference type="EMBL" id="OOY33995.1"/>
    </source>
</evidence>
<dbReference type="Proteomes" id="UP000190962">
    <property type="component" value="Unassembled WGS sequence"/>
</dbReference>
<evidence type="ECO:0000256" key="2">
    <source>
        <dbReference type="PROSITE-ProRule" id="PRU00285"/>
    </source>
</evidence>
<protein>
    <submittedName>
        <fullName evidence="6">Heat-shock protein Hsp20</fullName>
    </submittedName>
    <submittedName>
        <fullName evidence="5">Small heat shock protein HSP20</fullName>
    </submittedName>
</protein>
<dbReference type="PANTHER" id="PTHR46733:SF4">
    <property type="entry name" value="HEAT SHOCK PROTEIN 21, CHLOROPLASTIC"/>
    <property type="match status" value="1"/>
</dbReference>
<evidence type="ECO:0000256" key="1">
    <source>
        <dbReference type="ARBA" id="ARBA00023016"/>
    </source>
</evidence>
<feature type="domain" description="SHSP" evidence="4">
    <location>
        <begin position="57"/>
        <end position="168"/>
    </location>
</feature>
<keyword evidence="1 5" id="KW-0346">Stress response</keyword>
<dbReference type="CDD" id="cd06464">
    <property type="entry name" value="ACD_sHsps-like"/>
    <property type="match status" value="1"/>
</dbReference>
<evidence type="ECO:0000313" key="8">
    <source>
        <dbReference type="Proteomes" id="UP000190962"/>
    </source>
</evidence>
<dbReference type="GO" id="GO:0009408">
    <property type="term" value="P:response to heat"/>
    <property type="evidence" value="ECO:0007669"/>
    <property type="project" value="InterPro"/>
</dbReference>
<evidence type="ECO:0000313" key="7">
    <source>
        <dbReference type="Proteomes" id="UP000030856"/>
    </source>
</evidence>
<proteinExistence type="inferred from homology"/>
<gene>
    <name evidence="6" type="ORF">BOV88_12490</name>
    <name evidence="5" type="ORF">JV46_24500</name>
</gene>
<dbReference type="InterPro" id="IPR002068">
    <property type="entry name" value="A-crystallin/Hsp20_dom"/>
</dbReference>
<dbReference type="Gene3D" id="2.60.40.790">
    <property type="match status" value="1"/>
</dbReference>
<dbReference type="OrthoDB" id="9792695at2"/>
<dbReference type="PANTHER" id="PTHR46733">
    <property type="entry name" value="26.5 KDA HEAT SHOCK PROTEIN, MITOCHONDRIAL"/>
    <property type="match status" value="1"/>
</dbReference>
<comment type="caution">
    <text evidence="5">The sequence shown here is derived from an EMBL/GenBank/DDBJ whole genome shotgun (WGS) entry which is preliminary data.</text>
</comment>